<evidence type="ECO:0000313" key="2">
    <source>
        <dbReference type="Proteomes" id="UP000594638"/>
    </source>
</evidence>
<comment type="caution">
    <text evidence="1">The sequence shown here is derived from an EMBL/GenBank/DDBJ whole genome shotgun (WGS) entry which is preliminary data.</text>
</comment>
<sequence length="642" mass="70953">MCGGVGGRCSGGYGDYCGGGMGDWVSNSVAMCLCSGDFGCGGDDDCVVVDLTVRVVCVVVVAALWIRWRIPTSAIMKPSINQQAKYIRARDNPFFDGMRRGEAAVLNRGRILDFPEKLSGKTIYRSASDIGDRGSKEINDAISEDVDYSPTHQPSDIVLEPIGRSLSGRWSKTSSPLSVPLSNSEVDYDGVNVSSTISNPNDCNENEESLTLTGLARPGIERSYTVSKRGTNLSNVPLPPSAALFYYGNSPHMEVVESCEGVCKLNMYLKAKRDYVTAGIPGRFLHAIIGPDVSDVGSVASTIMYAFYLGETLKSNQFCTVPILNMKREDVGSRADLKWLFDSCHIDMSCLIFIDEIDLHYYDLFGSLKLVLLNCDKLPSKQEALKEALVEIFHCGKQSDTSYSWVDYVIVGQDASCCTVIAEKFVLTSPEILAGQGFSRLLLAGILLDTENLSSPQCTSKDKYMATLLLNGAGRYGCNGLYQILSYKMHDVSYIRVGEILRKEFKKWTMLGKPDSRGPRLPASNIGMSSIGVEVAQLLSHDKTSTQEIIQFQQLEKLCLLIVVSGYYDSENKFKREILVSAESAEFMRNLLQYLNSYSAQLPLKVKYQPGLKDEMRVFEIDKVTSRRTIEKLLEEYSVVSK</sequence>
<keyword evidence="2" id="KW-1185">Reference proteome</keyword>
<dbReference type="OrthoDB" id="374045at2759"/>
<dbReference type="EMBL" id="CACTIH010003701">
    <property type="protein sequence ID" value="CAA2982638.1"/>
    <property type="molecule type" value="Genomic_DNA"/>
</dbReference>
<protein>
    <submittedName>
        <fullName evidence="1">Exopolyphosphatase PRUNE1-like isoform X1</fullName>
    </submittedName>
</protein>
<name>A0A8S0RS06_OLEEU</name>
<dbReference type="GO" id="GO:0005737">
    <property type="term" value="C:cytoplasm"/>
    <property type="evidence" value="ECO:0007669"/>
    <property type="project" value="TreeGrafter"/>
</dbReference>
<evidence type="ECO:0000313" key="1">
    <source>
        <dbReference type="EMBL" id="CAA2982638.1"/>
    </source>
</evidence>
<accession>A0A8S0RS06</accession>
<dbReference type="SUPFAM" id="SSF64182">
    <property type="entry name" value="DHH phosphoesterases"/>
    <property type="match status" value="1"/>
</dbReference>
<proteinExistence type="predicted"/>
<dbReference type="InterPro" id="IPR038222">
    <property type="entry name" value="DHHA2_dom_sf"/>
</dbReference>
<dbReference type="AlphaFoldDB" id="A0A8S0RS06"/>
<dbReference type="Gene3D" id="3.90.1640.10">
    <property type="entry name" value="inorganic pyrophosphatase (n-terminal core)"/>
    <property type="match status" value="1"/>
</dbReference>
<dbReference type="Gene3D" id="3.10.310.20">
    <property type="entry name" value="DHHA2 domain"/>
    <property type="match status" value="1"/>
</dbReference>
<organism evidence="1 2">
    <name type="scientific">Olea europaea subsp. europaea</name>
    <dbReference type="NCBI Taxonomy" id="158383"/>
    <lineage>
        <taxon>Eukaryota</taxon>
        <taxon>Viridiplantae</taxon>
        <taxon>Streptophyta</taxon>
        <taxon>Embryophyta</taxon>
        <taxon>Tracheophyta</taxon>
        <taxon>Spermatophyta</taxon>
        <taxon>Magnoliopsida</taxon>
        <taxon>eudicotyledons</taxon>
        <taxon>Gunneridae</taxon>
        <taxon>Pentapetalae</taxon>
        <taxon>asterids</taxon>
        <taxon>lamiids</taxon>
        <taxon>Lamiales</taxon>
        <taxon>Oleaceae</taxon>
        <taxon>Oleeae</taxon>
        <taxon>Olea</taxon>
    </lineage>
</organism>
<dbReference type="PANTHER" id="PTHR12112">
    <property type="entry name" value="BNIP - RELATED"/>
    <property type="match status" value="1"/>
</dbReference>
<dbReference type="Gramene" id="OE9A034966T5">
    <property type="protein sequence ID" value="OE9A034966C5"/>
    <property type="gene ID" value="OE9A034966"/>
</dbReference>
<gene>
    <name evidence="1" type="ORF">OLEA9_A034966</name>
</gene>
<dbReference type="GO" id="GO:0004309">
    <property type="term" value="F:exopolyphosphatase activity"/>
    <property type="evidence" value="ECO:0007669"/>
    <property type="project" value="TreeGrafter"/>
</dbReference>
<dbReference type="Proteomes" id="UP000594638">
    <property type="component" value="Unassembled WGS sequence"/>
</dbReference>
<dbReference type="PANTHER" id="PTHR12112:SF52">
    <property type="entry name" value="DHHA2 DOMAIN-CONTAINING PROTEIN"/>
    <property type="match status" value="1"/>
</dbReference>
<dbReference type="InterPro" id="IPR038763">
    <property type="entry name" value="DHH_sf"/>
</dbReference>
<reference evidence="1 2" key="1">
    <citation type="submission" date="2019-12" db="EMBL/GenBank/DDBJ databases">
        <authorList>
            <person name="Alioto T."/>
            <person name="Alioto T."/>
            <person name="Gomez Garrido J."/>
        </authorList>
    </citation>
    <scope>NUCLEOTIDE SEQUENCE [LARGE SCALE GENOMIC DNA]</scope>
</reference>